<evidence type="ECO:0000256" key="1">
    <source>
        <dbReference type="SAM" id="Phobius"/>
    </source>
</evidence>
<dbReference type="Proteomes" id="UP000276133">
    <property type="component" value="Unassembled WGS sequence"/>
</dbReference>
<keyword evidence="1" id="KW-0472">Membrane</keyword>
<reference evidence="2 3" key="1">
    <citation type="journal article" date="2018" name="Sci. Rep.">
        <title>Genomic signatures of local adaptation to the degree of environmental predictability in rotifers.</title>
        <authorList>
            <person name="Franch-Gras L."/>
            <person name="Hahn C."/>
            <person name="Garcia-Roger E.M."/>
            <person name="Carmona M.J."/>
            <person name="Serra M."/>
            <person name="Gomez A."/>
        </authorList>
    </citation>
    <scope>NUCLEOTIDE SEQUENCE [LARGE SCALE GENOMIC DNA]</scope>
    <source>
        <strain evidence="2">HYR1</strain>
    </source>
</reference>
<name>A0A3M7SNY4_BRAPC</name>
<protein>
    <submittedName>
        <fullName evidence="2">Uncharacterized protein</fullName>
    </submittedName>
</protein>
<dbReference type="AlphaFoldDB" id="A0A3M7SNY4"/>
<feature type="transmembrane region" description="Helical" evidence="1">
    <location>
        <begin position="63"/>
        <end position="85"/>
    </location>
</feature>
<keyword evidence="3" id="KW-1185">Reference proteome</keyword>
<evidence type="ECO:0000313" key="2">
    <source>
        <dbReference type="EMBL" id="RNA37564.1"/>
    </source>
</evidence>
<evidence type="ECO:0000313" key="3">
    <source>
        <dbReference type="Proteomes" id="UP000276133"/>
    </source>
</evidence>
<sequence length="97" mass="11651">MKISVEKSCSVVFSRYKKESDNLNLKIYGNRIVSQKEIKFLGALARLNIVRVAFLNIKKKFRFGYIVSMTVSWFWIFFYLGYYFYKELNTICLRLLH</sequence>
<accession>A0A3M7SNY4</accession>
<organism evidence="2 3">
    <name type="scientific">Brachionus plicatilis</name>
    <name type="common">Marine rotifer</name>
    <name type="synonym">Brachionus muelleri</name>
    <dbReference type="NCBI Taxonomy" id="10195"/>
    <lineage>
        <taxon>Eukaryota</taxon>
        <taxon>Metazoa</taxon>
        <taxon>Spiralia</taxon>
        <taxon>Gnathifera</taxon>
        <taxon>Rotifera</taxon>
        <taxon>Eurotatoria</taxon>
        <taxon>Monogononta</taxon>
        <taxon>Pseudotrocha</taxon>
        <taxon>Ploima</taxon>
        <taxon>Brachionidae</taxon>
        <taxon>Brachionus</taxon>
    </lineage>
</organism>
<comment type="caution">
    <text evidence="2">The sequence shown here is derived from an EMBL/GenBank/DDBJ whole genome shotgun (WGS) entry which is preliminary data.</text>
</comment>
<gene>
    <name evidence="2" type="ORF">BpHYR1_025189</name>
</gene>
<keyword evidence="1" id="KW-0812">Transmembrane</keyword>
<proteinExistence type="predicted"/>
<dbReference type="EMBL" id="REGN01001030">
    <property type="protein sequence ID" value="RNA37564.1"/>
    <property type="molecule type" value="Genomic_DNA"/>
</dbReference>
<keyword evidence="1" id="KW-1133">Transmembrane helix</keyword>